<gene>
    <name evidence="3" type="ORF">AMTR_s00068p00031610</name>
</gene>
<name>U5DIG2_AMBTC</name>
<reference evidence="4" key="1">
    <citation type="journal article" date="2013" name="Science">
        <title>The Amborella genome and the evolution of flowering plants.</title>
        <authorList>
            <consortium name="Amborella Genome Project"/>
        </authorList>
    </citation>
    <scope>NUCLEOTIDE SEQUENCE [LARGE SCALE GENOMIC DNA]</scope>
</reference>
<dbReference type="Gene3D" id="1.25.40.10">
    <property type="entry name" value="Tetratricopeptide repeat domain"/>
    <property type="match status" value="4"/>
</dbReference>
<dbReference type="EMBL" id="KI392059">
    <property type="protein sequence ID" value="ERN20373.1"/>
    <property type="molecule type" value="Genomic_DNA"/>
</dbReference>
<keyword evidence="1" id="KW-0677">Repeat</keyword>
<dbReference type="Proteomes" id="UP000017836">
    <property type="component" value="Unassembled WGS sequence"/>
</dbReference>
<keyword evidence="4" id="KW-1185">Reference proteome</keyword>
<protein>
    <recommendedName>
        <fullName evidence="5">Pentacotripeptide-repeat region of PRORP domain-containing protein</fullName>
    </recommendedName>
</protein>
<evidence type="ECO:0000256" key="2">
    <source>
        <dbReference type="PROSITE-ProRule" id="PRU00708"/>
    </source>
</evidence>
<feature type="repeat" description="PPR" evidence="2">
    <location>
        <begin position="253"/>
        <end position="287"/>
    </location>
</feature>
<feature type="repeat" description="PPR" evidence="2">
    <location>
        <begin position="152"/>
        <end position="186"/>
    </location>
</feature>
<dbReference type="Pfam" id="PF12854">
    <property type="entry name" value="PPR_1"/>
    <property type="match status" value="1"/>
</dbReference>
<sequence length="436" mass="46967">MASPTCRPSLPYHRTTETDIITSTKALQSLIKSSHFDQALSLFRRILSLYKPDPFCLPLALKACANLPSPLSGRALHALALKSALRPNPFVACALLDFYAKSSSSPVSALSVFDEIPNPNLVTYNALLSCHVRLGRVDDALDLFRCMHVKHNTSSYNTIIAGMSRAGRHAHALEFVRQMCTAGERPNLITLLNVLPACASLAAPHTVREAHAYAARASLYWNAQLGSALVEAYGRCGCLHYARQVFDSMPVRDVVAWSALISAHALHGEAKNALLIFDQMVKGGVRPDGLALLAVLKACSHGGLVDEALRFVREMEVMYGLEVGVEHGACVVDVLGRAGRLGEAVEVAKVMGEGAGAKVWGAVLAACRVHGEVGVAEEAWGKLRELEGWNAGNYVLMASVYAGAGRHEDAERVRGDMREKGVRSFPGCSWVEEVSG</sequence>
<dbReference type="GO" id="GO:0003723">
    <property type="term" value="F:RNA binding"/>
    <property type="evidence" value="ECO:0000318"/>
    <property type="project" value="GO_Central"/>
</dbReference>
<dbReference type="GO" id="GO:0009451">
    <property type="term" value="P:RNA modification"/>
    <property type="evidence" value="ECO:0000318"/>
    <property type="project" value="GO_Central"/>
</dbReference>
<dbReference type="OrthoDB" id="185373at2759"/>
<dbReference type="PANTHER" id="PTHR47926">
    <property type="entry name" value="PENTATRICOPEPTIDE REPEAT-CONTAINING PROTEIN"/>
    <property type="match status" value="1"/>
</dbReference>
<dbReference type="InterPro" id="IPR046960">
    <property type="entry name" value="PPR_At4g14850-like_plant"/>
</dbReference>
<dbReference type="PANTHER" id="PTHR47926:SF426">
    <property type="entry name" value="TETRATRICOPEPTIDE-LIKE HELICAL DOMAIN SUPERFAMILY, DYW DOMAIN-CONTAINING PROTEIN"/>
    <property type="match status" value="1"/>
</dbReference>
<feature type="repeat" description="PPR" evidence="2">
    <location>
        <begin position="390"/>
        <end position="424"/>
    </location>
</feature>
<evidence type="ECO:0000313" key="3">
    <source>
        <dbReference type="EMBL" id="ERN20373.1"/>
    </source>
</evidence>
<proteinExistence type="predicted"/>
<evidence type="ECO:0008006" key="5">
    <source>
        <dbReference type="Google" id="ProtNLM"/>
    </source>
</evidence>
<evidence type="ECO:0000313" key="4">
    <source>
        <dbReference type="Proteomes" id="UP000017836"/>
    </source>
</evidence>
<dbReference type="Pfam" id="PF01535">
    <property type="entry name" value="PPR"/>
    <property type="match status" value="4"/>
</dbReference>
<feature type="repeat" description="PPR" evidence="2">
    <location>
        <begin position="120"/>
        <end position="150"/>
    </location>
</feature>
<dbReference type="InterPro" id="IPR011990">
    <property type="entry name" value="TPR-like_helical_dom_sf"/>
</dbReference>
<dbReference type="OMA" id="LFRHMEL"/>
<dbReference type="Pfam" id="PF20431">
    <property type="entry name" value="E_motif"/>
    <property type="match status" value="1"/>
</dbReference>
<dbReference type="InterPro" id="IPR046848">
    <property type="entry name" value="E_motif"/>
</dbReference>
<dbReference type="FunFam" id="1.25.40.10:FF:001093">
    <property type="entry name" value="Pentatricopeptide repeat-containing protein At2g34400"/>
    <property type="match status" value="1"/>
</dbReference>
<dbReference type="NCBIfam" id="TIGR00756">
    <property type="entry name" value="PPR"/>
    <property type="match status" value="3"/>
</dbReference>
<dbReference type="Gramene" id="ERN20373">
    <property type="protein sequence ID" value="ERN20373"/>
    <property type="gene ID" value="AMTR_s00068p00031610"/>
</dbReference>
<dbReference type="PROSITE" id="PS51375">
    <property type="entry name" value="PPR"/>
    <property type="match status" value="4"/>
</dbReference>
<dbReference type="HOGENOM" id="CLU_002706_0_6_1"/>
<dbReference type="eggNOG" id="KOG4197">
    <property type="taxonomic scope" value="Eukaryota"/>
</dbReference>
<evidence type="ECO:0000256" key="1">
    <source>
        <dbReference type="ARBA" id="ARBA00022737"/>
    </source>
</evidence>
<dbReference type="KEGG" id="atr:18448778"/>
<accession>U5DIG2</accession>
<dbReference type="AlphaFoldDB" id="U5DIG2"/>
<organism evidence="3 4">
    <name type="scientific">Amborella trichopoda</name>
    <dbReference type="NCBI Taxonomy" id="13333"/>
    <lineage>
        <taxon>Eukaryota</taxon>
        <taxon>Viridiplantae</taxon>
        <taxon>Streptophyta</taxon>
        <taxon>Embryophyta</taxon>
        <taxon>Tracheophyta</taxon>
        <taxon>Spermatophyta</taxon>
        <taxon>Magnoliopsida</taxon>
        <taxon>Amborellales</taxon>
        <taxon>Amborellaceae</taxon>
        <taxon>Amborella</taxon>
    </lineage>
</organism>
<dbReference type="InterPro" id="IPR002885">
    <property type="entry name" value="PPR_rpt"/>
</dbReference>